<dbReference type="InterPro" id="IPR016035">
    <property type="entry name" value="Acyl_Trfase/lysoPLipase"/>
</dbReference>
<protein>
    <submittedName>
        <fullName evidence="5">Patatin-like phospholipase family protein</fullName>
    </submittedName>
</protein>
<geneLocation type="plasmid" evidence="5 6">
    <name>pR24_2</name>
</geneLocation>
<feature type="short sequence motif" description="DGA/G" evidence="2">
    <location>
        <begin position="275"/>
        <end position="277"/>
    </location>
</feature>
<organism evidence="5 6">
    <name type="scientific">Microvirga terrae</name>
    <dbReference type="NCBI Taxonomy" id="2740529"/>
    <lineage>
        <taxon>Bacteria</taxon>
        <taxon>Pseudomonadati</taxon>
        <taxon>Pseudomonadota</taxon>
        <taxon>Alphaproteobacteria</taxon>
        <taxon>Hyphomicrobiales</taxon>
        <taxon>Methylobacteriaceae</taxon>
        <taxon>Microvirga</taxon>
    </lineage>
</organism>
<feature type="domain" description="PNPLA" evidence="4">
    <location>
        <begin position="101"/>
        <end position="293"/>
    </location>
</feature>
<proteinExistence type="predicted"/>
<name>A0ABY5RZQ9_9HYPH</name>
<feature type="active site" description="Proton acceptor" evidence="2">
    <location>
        <position position="275"/>
    </location>
</feature>
<feature type="compositionally biased region" description="Basic and acidic residues" evidence="3">
    <location>
        <begin position="47"/>
        <end position="56"/>
    </location>
</feature>
<dbReference type="Proteomes" id="UP001017257">
    <property type="component" value="Plasmid pR24_2"/>
</dbReference>
<keyword evidence="2" id="KW-0442">Lipid degradation</keyword>
<evidence type="ECO:0000256" key="1">
    <source>
        <dbReference type="ARBA" id="ARBA00023098"/>
    </source>
</evidence>
<dbReference type="SUPFAM" id="SSF52151">
    <property type="entry name" value="FabD/lysophospholipase-like"/>
    <property type="match status" value="1"/>
</dbReference>
<accession>A0ABY5RZQ9</accession>
<dbReference type="RefSeq" id="WP_173949662.1">
    <property type="nucleotide sequence ID" value="NZ_CP102847.1"/>
</dbReference>
<evidence type="ECO:0000259" key="4">
    <source>
        <dbReference type="PROSITE" id="PS51635"/>
    </source>
</evidence>
<keyword evidence="1 2" id="KW-0443">Lipid metabolism</keyword>
<sequence length="420" mass="44514">MDHPPSCEPAPGKTGLNRRQIAVAAAGVLGSLFGPSVGLAAQRKGQRRADRPEPERTSVTSEAAAAAEIASMAGVRSWADVPGDFLSLVQDLSGQADASWLALSGGGGDGAYGAGVLAGWTASGSRPDFAVVTGVSTGALIAPYAFLGPRYDEALKQAYTTITAADVFEFGGSAESLLRSWPLGETIARRITPELLLAVAAEHRRGRRLFVLTTNVDAQRPVLWNMGAIATYGGPEALALFRKVLLASASIPGIFEPVMIDVVSQGRRFQEMHVDGGASAYLFVAPQPMLLDTQAAKRLPIERLYLVVNNTLRSDFALTEHTTLAVLGRAMSTGTKALTALELAAIFQVCRSQDIDFNLTSVGEGFTASSSGPFDPTYMTALFEYGYERAASGMAFGKAFPAAPERLERDVADRKLLELR</sequence>
<gene>
    <name evidence="5" type="ORF">HPT29_027225</name>
</gene>
<evidence type="ECO:0000256" key="2">
    <source>
        <dbReference type="PROSITE-ProRule" id="PRU01161"/>
    </source>
</evidence>
<dbReference type="PROSITE" id="PS51635">
    <property type="entry name" value="PNPLA"/>
    <property type="match status" value="1"/>
</dbReference>
<keyword evidence="2" id="KW-0378">Hydrolase</keyword>
<dbReference type="InterPro" id="IPR002641">
    <property type="entry name" value="PNPLA_dom"/>
</dbReference>
<feature type="short sequence motif" description="GXSXG" evidence="2">
    <location>
        <begin position="134"/>
        <end position="138"/>
    </location>
</feature>
<feature type="region of interest" description="Disordered" evidence="3">
    <location>
        <begin position="40"/>
        <end position="62"/>
    </location>
</feature>
<dbReference type="Pfam" id="PF01734">
    <property type="entry name" value="Patatin"/>
    <property type="match status" value="1"/>
</dbReference>
<evidence type="ECO:0000313" key="5">
    <source>
        <dbReference type="EMBL" id="UVF22720.1"/>
    </source>
</evidence>
<evidence type="ECO:0000313" key="6">
    <source>
        <dbReference type="Proteomes" id="UP001017257"/>
    </source>
</evidence>
<feature type="short sequence motif" description="GXGXXG" evidence="2">
    <location>
        <begin position="105"/>
        <end position="110"/>
    </location>
</feature>
<feature type="active site" description="Nucleophile" evidence="2">
    <location>
        <position position="136"/>
    </location>
</feature>
<dbReference type="EMBL" id="CP102847">
    <property type="protein sequence ID" value="UVF22720.1"/>
    <property type="molecule type" value="Genomic_DNA"/>
</dbReference>
<evidence type="ECO:0000256" key="3">
    <source>
        <dbReference type="SAM" id="MobiDB-lite"/>
    </source>
</evidence>
<reference evidence="5" key="1">
    <citation type="submission" date="2022-08" db="EMBL/GenBank/DDBJ databases">
        <title>Microvirga terrae sp. nov., isolated from soil.</title>
        <authorList>
            <person name="Kim K.H."/>
            <person name="Seo Y.L."/>
            <person name="Kim J.M."/>
            <person name="Lee J.K."/>
            <person name="Han D.M."/>
            <person name="Jeon C.O."/>
        </authorList>
    </citation>
    <scope>NUCLEOTIDE SEQUENCE</scope>
    <source>
        <strain evidence="5">R24</strain>
        <plasmid evidence="5">pR24_2</plasmid>
    </source>
</reference>
<keyword evidence="5" id="KW-0614">Plasmid</keyword>
<dbReference type="Gene3D" id="3.40.1090.10">
    <property type="entry name" value="Cytosolic phospholipase A2 catalytic domain"/>
    <property type="match status" value="2"/>
</dbReference>
<keyword evidence="6" id="KW-1185">Reference proteome</keyword>